<accession>A0ABU6R0R5</accession>
<organism evidence="1 2">
    <name type="scientific">Stylosanthes scabra</name>
    <dbReference type="NCBI Taxonomy" id="79078"/>
    <lineage>
        <taxon>Eukaryota</taxon>
        <taxon>Viridiplantae</taxon>
        <taxon>Streptophyta</taxon>
        <taxon>Embryophyta</taxon>
        <taxon>Tracheophyta</taxon>
        <taxon>Spermatophyta</taxon>
        <taxon>Magnoliopsida</taxon>
        <taxon>eudicotyledons</taxon>
        <taxon>Gunneridae</taxon>
        <taxon>Pentapetalae</taxon>
        <taxon>rosids</taxon>
        <taxon>fabids</taxon>
        <taxon>Fabales</taxon>
        <taxon>Fabaceae</taxon>
        <taxon>Papilionoideae</taxon>
        <taxon>50 kb inversion clade</taxon>
        <taxon>dalbergioids sensu lato</taxon>
        <taxon>Dalbergieae</taxon>
        <taxon>Pterocarpus clade</taxon>
        <taxon>Stylosanthes</taxon>
    </lineage>
</organism>
<protein>
    <submittedName>
        <fullName evidence="1">Uncharacterized protein</fullName>
    </submittedName>
</protein>
<gene>
    <name evidence="1" type="ORF">PIB30_114973</name>
</gene>
<name>A0ABU6R0R5_9FABA</name>
<keyword evidence="2" id="KW-1185">Reference proteome</keyword>
<proteinExistence type="predicted"/>
<dbReference type="Proteomes" id="UP001341840">
    <property type="component" value="Unassembled WGS sequence"/>
</dbReference>
<evidence type="ECO:0000313" key="2">
    <source>
        <dbReference type="Proteomes" id="UP001341840"/>
    </source>
</evidence>
<reference evidence="1 2" key="1">
    <citation type="journal article" date="2023" name="Plants (Basel)">
        <title>Bridging the Gap: Combining Genomics and Transcriptomics Approaches to Understand Stylosanthes scabra, an Orphan Legume from the Brazilian Caatinga.</title>
        <authorList>
            <person name="Ferreira-Neto J.R.C."/>
            <person name="da Silva M.D."/>
            <person name="Binneck E."/>
            <person name="de Melo N.F."/>
            <person name="da Silva R.H."/>
            <person name="de Melo A.L.T.M."/>
            <person name="Pandolfi V."/>
            <person name="Bustamante F.O."/>
            <person name="Brasileiro-Vidal A.C."/>
            <person name="Benko-Iseppon A.M."/>
        </authorList>
    </citation>
    <scope>NUCLEOTIDE SEQUENCE [LARGE SCALE GENOMIC DNA]</scope>
    <source>
        <tissue evidence="1">Leaves</tissue>
    </source>
</reference>
<sequence length="51" mass="5827">TFVNKHTCGKELKSNLADCNWVASKLVKVIVTRPDLTPKEAKQHMNEVYKI</sequence>
<evidence type="ECO:0000313" key="1">
    <source>
        <dbReference type="EMBL" id="MED6117962.1"/>
    </source>
</evidence>
<feature type="non-terminal residue" evidence="1">
    <location>
        <position position="1"/>
    </location>
</feature>
<comment type="caution">
    <text evidence="1">The sequence shown here is derived from an EMBL/GenBank/DDBJ whole genome shotgun (WGS) entry which is preliminary data.</text>
</comment>
<dbReference type="EMBL" id="JASCZI010011517">
    <property type="protein sequence ID" value="MED6117962.1"/>
    <property type="molecule type" value="Genomic_DNA"/>
</dbReference>